<proteinExistence type="inferred from homology"/>
<evidence type="ECO:0000256" key="1">
    <source>
        <dbReference type="ARBA" id="ARBA00008857"/>
    </source>
</evidence>
<dbReference type="GO" id="GO:0006310">
    <property type="term" value="P:DNA recombination"/>
    <property type="evidence" value="ECO:0007669"/>
    <property type="project" value="UniProtKB-KW"/>
</dbReference>
<dbReference type="InterPro" id="IPR002104">
    <property type="entry name" value="Integrase_catalytic"/>
</dbReference>
<evidence type="ECO:0000259" key="4">
    <source>
        <dbReference type="PROSITE" id="PS51898"/>
    </source>
</evidence>
<comment type="similarity">
    <text evidence="1">Belongs to the 'phage' integrase family.</text>
</comment>
<dbReference type="PANTHER" id="PTHR30349">
    <property type="entry name" value="PHAGE INTEGRASE-RELATED"/>
    <property type="match status" value="1"/>
</dbReference>
<dbReference type="CDD" id="cd01185">
    <property type="entry name" value="INTN1_C_like"/>
    <property type="match status" value="1"/>
</dbReference>
<keyword evidence="3" id="KW-0233">DNA recombination</keyword>
<evidence type="ECO:0000313" key="6">
    <source>
        <dbReference type="Proteomes" id="UP000033035"/>
    </source>
</evidence>
<evidence type="ECO:0000256" key="3">
    <source>
        <dbReference type="ARBA" id="ARBA00023172"/>
    </source>
</evidence>
<protein>
    <recommendedName>
        <fullName evidence="4">Tyr recombinase domain-containing protein</fullName>
    </recommendedName>
</protein>
<dbReference type="InterPro" id="IPR010998">
    <property type="entry name" value="Integrase_recombinase_N"/>
</dbReference>
<dbReference type="PROSITE" id="PS51898">
    <property type="entry name" value="TYR_RECOMBINASE"/>
    <property type="match status" value="1"/>
</dbReference>
<feature type="domain" description="Tyr recombinase" evidence="4">
    <location>
        <begin position="253"/>
        <end position="431"/>
    </location>
</feature>
<dbReference type="InterPro" id="IPR013762">
    <property type="entry name" value="Integrase-like_cat_sf"/>
</dbReference>
<reference evidence="5 6" key="1">
    <citation type="submission" date="2013-04" db="EMBL/GenBank/DDBJ databases">
        <title>The Genome Sequence of Parabacteroides gordonii DSM 23371.</title>
        <authorList>
            <consortium name="The Broad Institute Genomics Platform"/>
            <person name="Earl A."/>
            <person name="Ward D."/>
            <person name="Feldgarden M."/>
            <person name="Gevers D."/>
            <person name="Martens E."/>
            <person name="Sakamoto M."/>
            <person name="Benno Y."/>
            <person name="Suzuki N."/>
            <person name="Matsunaga N."/>
            <person name="Koshihara K."/>
            <person name="Seki M."/>
            <person name="Komiya H."/>
            <person name="Walker B."/>
            <person name="Young S."/>
            <person name="Zeng Q."/>
            <person name="Gargeya S."/>
            <person name="Fitzgerald M."/>
            <person name="Haas B."/>
            <person name="Abouelleil A."/>
            <person name="Allen A.W."/>
            <person name="Alvarado L."/>
            <person name="Arachchi H.M."/>
            <person name="Berlin A.M."/>
            <person name="Chapman S.B."/>
            <person name="Gainer-Dewar J."/>
            <person name="Goldberg J."/>
            <person name="Griggs A."/>
            <person name="Gujja S."/>
            <person name="Hansen M."/>
            <person name="Howarth C."/>
            <person name="Imamovic A."/>
            <person name="Ireland A."/>
            <person name="Larimer J."/>
            <person name="McCowan C."/>
            <person name="Murphy C."/>
            <person name="Pearson M."/>
            <person name="Poon T.W."/>
            <person name="Priest M."/>
            <person name="Roberts A."/>
            <person name="Saif S."/>
            <person name="Shea T."/>
            <person name="Sisk P."/>
            <person name="Sykes S."/>
            <person name="Wortman J."/>
            <person name="Nusbaum C."/>
            <person name="Birren B."/>
        </authorList>
    </citation>
    <scope>NUCLEOTIDE SEQUENCE [LARGE SCALE GENOMIC DNA]</scope>
    <source>
        <strain evidence="5 6">MS-1</strain>
    </source>
</reference>
<dbReference type="Gene3D" id="1.10.443.10">
    <property type="entry name" value="Intergrase catalytic core"/>
    <property type="match status" value="1"/>
</dbReference>
<sequence>MANKINPFLVDKSKETTSIQFIIRKNGERYRYTPGISIRTEHWIDSQRWCREGKKYPDGFLKNEQIKKYINIIDSVFIEFDKELITPTQQSFKKAVDSKIAQINEGAGGVVKDDSLLTNYISNYIQTCDKTTGTYRNYQNLLNHLVAYEQETGYKLRFSNINMDFYNGFRTHMLTKTYTIKNQQRHYSKNYIGGLFKMITKFMNESAGELHNNTAYIDKRFKKEKEETDSIYLTKKEVQKIFDLNITAEMVQTFFKNVRPSGITRKVKALNDARLIFLVGCYTGLRISDYSRIEDFNIDKELIKIRTQKTNKIVSIPIHKNFRTLLNKTNVMSIKMSDQRLNDHIKELGLIAGITDEVKISKTEGGVINTYTYNKNECISTHTARRSFATNLYFSGADIFVIKDLLGHSKIETTIKYLKVSIEENARRIADNSFFKGE</sequence>
<dbReference type="PANTHER" id="PTHR30349:SF64">
    <property type="entry name" value="PROPHAGE INTEGRASE INTD-RELATED"/>
    <property type="match status" value="1"/>
</dbReference>
<accession>A0A0F5JCT8</accession>
<comment type="caution">
    <text evidence="5">The sequence shown here is derived from an EMBL/GenBank/DDBJ whole genome shotgun (WGS) entry which is preliminary data.</text>
</comment>
<dbReference type="Pfam" id="PF00589">
    <property type="entry name" value="Phage_integrase"/>
    <property type="match status" value="1"/>
</dbReference>
<keyword evidence="6" id="KW-1185">Reference proteome</keyword>
<dbReference type="Gene3D" id="1.10.150.130">
    <property type="match status" value="1"/>
</dbReference>
<evidence type="ECO:0000256" key="2">
    <source>
        <dbReference type="ARBA" id="ARBA00023125"/>
    </source>
</evidence>
<dbReference type="AlphaFoldDB" id="A0A0F5JCT8"/>
<dbReference type="EMBL" id="AQHW01000015">
    <property type="protein sequence ID" value="KKB55340.1"/>
    <property type="molecule type" value="Genomic_DNA"/>
</dbReference>
<dbReference type="InterPro" id="IPR011010">
    <property type="entry name" value="DNA_brk_join_enz"/>
</dbReference>
<name>A0A0F5JCT8_9BACT</name>
<dbReference type="HOGENOM" id="CLU_033139_7_0_10"/>
<organism evidence="5 6">
    <name type="scientific">Parabacteroides gordonii MS-1 = DSM 23371</name>
    <dbReference type="NCBI Taxonomy" id="1203610"/>
    <lineage>
        <taxon>Bacteria</taxon>
        <taxon>Pseudomonadati</taxon>
        <taxon>Bacteroidota</taxon>
        <taxon>Bacteroidia</taxon>
        <taxon>Bacteroidales</taxon>
        <taxon>Tannerellaceae</taxon>
        <taxon>Parabacteroides</taxon>
    </lineage>
</organism>
<dbReference type="Pfam" id="PF13102">
    <property type="entry name" value="Phage_int_SAM_5"/>
    <property type="match status" value="1"/>
</dbReference>
<dbReference type="Proteomes" id="UP000033035">
    <property type="component" value="Unassembled WGS sequence"/>
</dbReference>
<dbReference type="GO" id="GO:0003677">
    <property type="term" value="F:DNA binding"/>
    <property type="evidence" value="ECO:0007669"/>
    <property type="project" value="UniProtKB-KW"/>
</dbReference>
<dbReference type="PATRIC" id="fig|1203610.3.peg.2871"/>
<dbReference type="SUPFAM" id="SSF56349">
    <property type="entry name" value="DNA breaking-rejoining enzymes"/>
    <property type="match status" value="1"/>
</dbReference>
<dbReference type="GO" id="GO:0015074">
    <property type="term" value="P:DNA integration"/>
    <property type="evidence" value="ECO:0007669"/>
    <property type="project" value="InterPro"/>
</dbReference>
<keyword evidence="2" id="KW-0238">DNA-binding</keyword>
<evidence type="ECO:0000313" key="5">
    <source>
        <dbReference type="EMBL" id="KKB55340.1"/>
    </source>
</evidence>
<dbReference type="InterPro" id="IPR050090">
    <property type="entry name" value="Tyrosine_recombinase_XerCD"/>
</dbReference>
<gene>
    <name evidence="5" type="ORF">HMPREF1536_02805</name>
</gene>
<dbReference type="RefSeq" id="WP_028729645.1">
    <property type="nucleotide sequence ID" value="NZ_KE386764.1"/>
</dbReference>
<dbReference type="STRING" id="1203610.HMPREF1536_02805"/>
<dbReference type="InterPro" id="IPR025269">
    <property type="entry name" value="SAM-like_dom"/>
</dbReference>